<dbReference type="AlphaFoldDB" id="A0A6C0AFX8"/>
<proteinExistence type="predicted"/>
<accession>A0A6C0AFX8</accession>
<sequence>MSCNTCNIPKPLKLSSTMFLASHLTRQLSHVNLSSDHEPLFCNNLLKKISVVLYLIVDLLKKANDLNYSAQKKKAIYFKLSIIFRLLKLLREIYNDSIYYHNWKFANYFQNEYPDIYEAILHKRIDADTAYKWCKNRTKKGADFLKNLVSYITPENFVSWENCIGKDNDEIFIKELVRLIARYQTTAILIDSLNKKTIELNKIIIEQRNKISDYEAYLRMLDVGGGIGRVEYLTRGDFKHTGINSINSNFLIVVSVDGEGVGASLSILNGEIKIIKPGKNYKMNEVIQIVYTDVKYFFKVVELAIAEEEKGQYNIATKIDLDKIDVQVPIWTRLYTSLYPKSFNFLVLSQIKKEVLDFGIQYVLLKHGVIGDDVYDQTLTCAF</sequence>
<protein>
    <submittedName>
        <fullName evidence="1">Uncharacterized protein</fullName>
    </submittedName>
</protein>
<dbReference type="EMBL" id="MN740602">
    <property type="protein sequence ID" value="QHS78679.1"/>
    <property type="molecule type" value="Genomic_DNA"/>
</dbReference>
<name>A0A6C0AFX8_9ZZZZ</name>
<organism evidence="1">
    <name type="scientific">viral metagenome</name>
    <dbReference type="NCBI Taxonomy" id="1070528"/>
    <lineage>
        <taxon>unclassified sequences</taxon>
        <taxon>metagenomes</taxon>
        <taxon>organismal metagenomes</taxon>
    </lineage>
</organism>
<reference evidence="1" key="1">
    <citation type="journal article" date="2020" name="Nature">
        <title>Giant virus diversity and host interactions through global metagenomics.</title>
        <authorList>
            <person name="Schulz F."/>
            <person name="Roux S."/>
            <person name="Paez-Espino D."/>
            <person name="Jungbluth S."/>
            <person name="Walsh D.A."/>
            <person name="Denef V.J."/>
            <person name="McMahon K.D."/>
            <person name="Konstantinidis K.T."/>
            <person name="Eloe-Fadrosh E.A."/>
            <person name="Kyrpides N.C."/>
            <person name="Woyke T."/>
        </authorList>
    </citation>
    <scope>NUCLEOTIDE SEQUENCE</scope>
    <source>
        <strain evidence="1">GVMAG-S-1024976-23</strain>
    </source>
</reference>
<evidence type="ECO:0000313" key="1">
    <source>
        <dbReference type="EMBL" id="QHS78679.1"/>
    </source>
</evidence>